<keyword evidence="2" id="KW-0963">Cytoplasm</keyword>
<dbReference type="Gene3D" id="1.25.10.10">
    <property type="entry name" value="Leucine-rich Repeat Variant"/>
    <property type="match status" value="1"/>
</dbReference>
<proteinExistence type="predicted"/>
<dbReference type="InterPro" id="IPR016024">
    <property type="entry name" value="ARM-type_fold"/>
</dbReference>
<dbReference type="GO" id="GO:0051879">
    <property type="term" value="F:Hsp90 protein binding"/>
    <property type="evidence" value="ECO:0007669"/>
    <property type="project" value="TreeGrafter"/>
</dbReference>
<dbReference type="SUPFAM" id="SSF48371">
    <property type="entry name" value="ARM repeat"/>
    <property type="match status" value="1"/>
</dbReference>
<evidence type="ECO:0000313" key="3">
    <source>
        <dbReference type="EMBL" id="CAD7234790.1"/>
    </source>
</evidence>
<dbReference type="InterPro" id="IPR011989">
    <property type="entry name" value="ARM-like"/>
</dbReference>
<sequence>MAALENFEALLALTNLAQMSESVRQRIIKEGGLGKIENYMYEDHEDLHRAAIQAVVNLCMSPDTVKAFEGENDRLKYFILICNEEEEPEVTQAVAGALAFLTSSSEKICNKFLTIPKWMEAMSFLLANPSEPVRERGACIAAFLMDSNKENAAKIVETPILELLMALTSKEVTSEYRPGEKVVKYAHEALMSAKEHGVIQENKAEDDA</sequence>
<dbReference type="PANTHER" id="PTHR45994">
    <property type="entry name" value="FI21225P1"/>
    <property type="match status" value="1"/>
</dbReference>
<dbReference type="AlphaFoldDB" id="A0A7R8WQ85"/>
<reference evidence="3" key="1">
    <citation type="submission" date="2020-11" db="EMBL/GenBank/DDBJ databases">
        <authorList>
            <person name="Tran Van P."/>
        </authorList>
    </citation>
    <scope>NUCLEOTIDE SEQUENCE</scope>
</reference>
<dbReference type="OrthoDB" id="199930at2759"/>
<evidence type="ECO:0000256" key="2">
    <source>
        <dbReference type="ARBA" id="ARBA00022490"/>
    </source>
</evidence>
<gene>
    <name evidence="3" type="ORF">CTOB1V02_LOCUS12606</name>
</gene>
<organism evidence="3">
    <name type="scientific">Cyprideis torosa</name>
    <dbReference type="NCBI Taxonomy" id="163714"/>
    <lineage>
        <taxon>Eukaryota</taxon>
        <taxon>Metazoa</taxon>
        <taxon>Ecdysozoa</taxon>
        <taxon>Arthropoda</taxon>
        <taxon>Crustacea</taxon>
        <taxon>Oligostraca</taxon>
        <taxon>Ostracoda</taxon>
        <taxon>Podocopa</taxon>
        <taxon>Podocopida</taxon>
        <taxon>Cytherocopina</taxon>
        <taxon>Cytheroidea</taxon>
        <taxon>Cytherideidae</taxon>
        <taxon>Cyprideis</taxon>
    </lineage>
</organism>
<evidence type="ECO:0000256" key="1">
    <source>
        <dbReference type="ARBA" id="ARBA00004496"/>
    </source>
</evidence>
<dbReference type="PANTHER" id="PTHR45994:SF1">
    <property type="entry name" value="FI21225P1"/>
    <property type="match status" value="1"/>
</dbReference>
<dbReference type="GO" id="GO:0005737">
    <property type="term" value="C:cytoplasm"/>
    <property type="evidence" value="ECO:0007669"/>
    <property type="project" value="UniProtKB-SubCell"/>
</dbReference>
<name>A0A7R8WQ85_9CRUS</name>
<accession>A0A7R8WQ85</accession>
<comment type="subcellular location">
    <subcellularLocation>
        <location evidence="1">Cytoplasm</location>
    </subcellularLocation>
</comment>
<protein>
    <submittedName>
        <fullName evidence="3">Uncharacterized protein</fullName>
    </submittedName>
</protein>
<dbReference type="EMBL" id="OB669859">
    <property type="protein sequence ID" value="CAD7234790.1"/>
    <property type="molecule type" value="Genomic_DNA"/>
</dbReference>